<accession>A0ABP9QTP1</accession>
<proteinExistence type="predicted"/>
<sequence length="309" mass="31633">MLLAACASTVAGPAPAPSTPPPPPPALTAEQAFGDLTTIDYCSLLDLDAAGAAGANNVKSVLPAPDQCSALTTVDGKEALLTVGGLGGKTADPDRTADATAKTLGDGLKIESTGYGSPDECRRYLTFADGTHLAASVALTGDDNTVDQREDLCKVEDAVLDGLVADVTARKAGHLTFPAGGIGTIDACTVVPDVLAIAPPALADGMKPVPALTRHHCTWLDLTDYSQIEFSLDYGNLPGRSDVRIAKRPTVTMPGDTGCALATDLGPSPVRGFHQFAQLFVRPSDNATDACTVAKTIAAATWPKLPANA</sequence>
<keyword evidence="2" id="KW-1185">Reference proteome</keyword>
<comment type="caution">
    <text evidence="1">The sequence shown here is derived from an EMBL/GenBank/DDBJ whole genome shotgun (WGS) entry which is preliminary data.</text>
</comment>
<evidence type="ECO:0000313" key="2">
    <source>
        <dbReference type="Proteomes" id="UP001500192"/>
    </source>
</evidence>
<evidence type="ECO:0000313" key="1">
    <source>
        <dbReference type="EMBL" id="GAA5167065.1"/>
    </source>
</evidence>
<name>A0ABP9QTP1_9PSEU</name>
<protein>
    <recommendedName>
        <fullName evidence="3">DUF3558 domain-containing protein</fullName>
    </recommendedName>
</protein>
<dbReference type="Proteomes" id="UP001500192">
    <property type="component" value="Unassembled WGS sequence"/>
</dbReference>
<dbReference type="EMBL" id="BAABIB010000077">
    <property type="protein sequence ID" value="GAA5167065.1"/>
    <property type="molecule type" value="Genomic_DNA"/>
</dbReference>
<evidence type="ECO:0008006" key="3">
    <source>
        <dbReference type="Google" id="ProtNLM"/>
    </source>
</evidence>
<gene>
    <name evidence="1" type="ORF">GCM10023214_40630</name>
</gene>
<organism evidence="1 2">
    <name type="scientific">Amycolatopsis dongchuanensis</name>
    <dbReference type="NCBI Taxonomy" id="1070866"/>
    <lineage>
        <taxon>Bacteria</taxon>
        <taxon>Bacillati</taxon>
        <taxon>Actinomycetota</taxon>
        <taxon>Actinomycetes</taxon>
        <taxon>Pseudonocardiales</taxon>
        <taxon>Pseudonocardiaceae</taxon>
        <taxon>Amycolatopsis</taxon>
    </lineage>
</organism>
<reference evidence="2" key="1">
    <citation type="journal article" date="2019" name="Int. J. Syst. Evol. Microbiol.">
        <title>The Global Catalogue of Microorganisms (GCM) 10K type strain sequencing project: providing services to taxonomists for standard genome sequencing and annotation.</title>
        <authorList>
            <consortium name="The Broad Institute Genomics Platform"/>
            <consortium name="The Broad Institute Genome Sequencing Center for Infectious Disease"/>
            <person name="Wu L."/>
            <person name="Ma J."/>
        </authorList>
    </citation>
    <scope>NUCLEOTIDE SEQUENCE [LARGE SCALE GENOMIC DNA]</scope>
    <source>
        <strain evidence="2">JCM 18054</strain>
    </source>
</reference>